<feature type="domain" description="Thymidylate synthase/dCMP hydroxymethylase" evidence="12">
    <location>
        <begin position="37"/>
        <end position="355"/>
    </location>
</feature>
<feature type="active site" evidence="10">
    <location>
        <position position="216"/>
    </location>
</feature>
<evidence type="ECO:0000256" key="7">
    <source>
        <dbReference type="ARBA" id="ARBA00022679"/>
    </source>
</evidence>
<dbReference type="SUPFAM" id="SSF55831">
    <property type="entry name" value="Thymidylate synthase/dCMP hydroxymethylase"/>
    <property type="match status" value="1"/>
</dbReference>
<keyword evidence="14" id="KW-1185">Reference proteome</keyword>
<comment type="similarity">
    <text evidence="2">Belongs to the thymidylate synthase family.</text>
</comment>
<dbReference type="PANTHER" id="PTHR11548">
    <property type="entry name" value="THYMIDYLATE SYNTHASE 1"/>
    <property type="match status" value="1"/>
</dbReference>
<dbReference type="GO" id="GO:0006235">
    <property type="term" value="P:dTTP biosynthetic process"/>
    <property type="evidence" value="ECO:0007669"/>
    <property type="project" value="UniProtKB-UniPathway"/>
</dbReference>
<accession>A0A1R3R9Y8</accession>
<dbReference type="UniPathway" id="UPA00575"/>
<name>A0A1R3R9Y8_ASPC5</name>
<reference evidence="14" key="1">
    <citation type="journal article" date="2017" name="Genome Biol.">
        <title>Comparative genomics reveals high biological diversity and specific adaptations in the industrially and medically important fungal genus Aspergillus.</title>
        <authorList>
            <person name="de Vries R.P."/>
            <person name="Riley R."/>
            <person name="Wiebenga A."/>
            <person name="Aguilar-Osorio G."/>
            <person name="Amillis S."/>
            <person name="Uchima C.A."/>
            <person name="Anderluh G."/>
            <person name="Asadollahi M."/>
            <person name="Askin M."/>
            <person name="Barry K."/>
            <person name="Battaglia E."/>
            <person name="Bayram O."/>
            <person name="Benocci T."/>
            <person name="Braus-Stromeyer S.A."/>
            <person name="Caldana C."/>
            <person name="Canovas D."/>
            <person name="Cerqueira G.C."/>
            <person name="Chen F."/>
            <person name="Chen W."/>
            <person name="Choi C."/>
            <person name="Clum A."/>
            <person name="Dos Santos R.A."/>
            <person name="Damasio A.R."/>
            <person name="Diallinas G."/>
            <person name="Emri T."/>
            <person name="Fekete E."/>
            <person name="Flipphi M."/>
            <person name="Freyberg S."/>
            <person name="Gallo A."/>
            <person name="Gournas C."/>
            <person name="Habgood R."/>
            <person name="Hainaut M."/>
            <person name="Harispe M.L."/>
            <person name="Henrissat B."/>
            <person name="Hilden K.S."/>
            <person name="Hope R."/>
            <person name="Hossain A."/>
            <person name="Karabika E."/>
            <person name="Karaffa L."/>
            <person name="Karanyi Z."/>
            <person name="Krasevec N."/>
            <person name="Kuo A."/>
            <person name="Kusch H."/>
            <person name="LaButti K."/>
            <person name="Lagendijk E.L."/>
            <person name="Lapidus A."/>
            <person name="Levasseur A."/>
            <person name="Lindquist E."/>
            <person name="Lipzen A."/>
            <person name="Logrieco A.F."/>
            <person name="MacCabe A."/>
            <person name="Maekelae M.R."/>
            <person name="Malavazi I."/>
            <person name="Melin P."/>
            <person name="Meyer V."/>
            <person name="Mielnichuk N."/>
            <person name="Miskei M."/>
            <person name="Molnar A.P."/>
            <person name="Mule G."/>
            <person name="Ngan C.Y."/>
            <person name="Orejas M."/>
            <person name="Orosz E."/>
            <person name="Ouedraogo J.P."/>
            <person name="Overkamp K.M."/>
            <person name="Park H.-S."/>
            <person name="Perrone G."/>
            <person name="Piumi F."/>
            <person name="Punt P.J."/>
            <person name="Ram A.F."/>
            <person name="Ramon A."/>
            <person name="Rauscher S."/>
            <person name="Record E."/>
            <person name="Riano-Pachon D.M."/>
            <person name="Robert V."/>
            <person name="Roehrig J."/>
            <person name="Ruller R."/>
            <person name="Salamov A."/>
            <person name="Salih N.S."/>
            <person name="Samson R.A."/>
            <person name="Sandor E."/>
            <person name="Sanguinetti M."/>
            <person name="Schuetze T."/>
            <person name="Sepcic K."/>
            <person name="Shelest E."/>
            <person name="Sherlock G."/>
            <person name="Sophianopoulou V."/>
            <person name="Squina F.M."/>
            <person name="Sun H."/>
            <person name="Susca A."/>
            <person name="Todd R.B."/>
            <person name="Tsang A."/>
            <person name="Unkles S.E."/>
            <person name="van de Wiele N."/>
            <person name="van Rossen-Uffink D."/>
            <person name="Oliveira J.V."/>
            <person name="Vesth T.C."/>
            <person name="Visser J."/>
            <person name="Yu J.-H."/>
            <person name="Zhou M."/>
            <person name="Andersen M.R."/>
            <person name="Archer D.B."/>
            <person name="Baker S.E."/>
            <person name="Benoit I."/>
            <person name="Brakhage A.A."/>
            <person name="Braus G.H."/>
            <person name="Fischer R."/>
            <person name="Frisvad J.C."/>
            <person name="Goldman G.H."/>
            <person name="Houbraken J."/>
            <person name="Oakley B."/>
            <person name="Pocsi I."/>
            <person name="Scazzocchio C."/>
            <person name="Seiboth B."/>
            <person name="vanKuyk P.A."/>
            <person name="Wortman J."/>
            <person name="Dyer P.S."/>
            <person name="Grigoriev I.V."/>
        </authorList>
    </citation>
    <scope>NUCLEOTIDE SEQUENCE [LARGE SCALE GENOMIC DNA]</scope>
    <source>
        <strain evidence="14">ITEM 5010</strain>
    </source>
</reference>
<keyword evidence="7" id="KW-0808">Transferase</keyword>
<protein>
    <recommendedName>
        <fullName evidence="5">Thymidylate synthase</fullName>
        <ecNumber evidence="4">2.1.1.45</ecNumber>
    </recommendedName>
</protein>
<keyword evidence="6" id="KW-0489">Methyltransferase</keyword>
<feature type="compositionally biased region" description="Low complexity" evidence="11">
    <location>
        <begin position="13"/>
        <end position="25"/>
    </location>
</feature>
<dbReference type="CDD" id="cd00351">
    <property type="entry name" value="TS_Pyrimidine_HMase"/>
    <property type="match status" value="1"/>
</dbReference>
<sequence length="355" mass="39469">MSPSAESLPTPPQDATTTSTTSTPDPTIPHDPTHEEHQYLNLIRRILSEGEYRPDRTGTGTRSIFAPPQMRFSLSKPNPTSTTSSDAYTPILPLLTTKRVFLRAVLAELLWFISGSTSSLPLSSAGIKIWDGNASRTYLDSIGLTHREEGDLGPVYGFQWRHFGAEYIDSRTDYTGQGVDQLADVVKKLLTNPFDRRIIMSAWNPADLGKMALPPCHMFAQFYVSYPDADEAWKRGDKSGEKGKGHLSCLLYQRSADMGLGVPFNIASYALLTHLLAHAVDMVPGTLVHTLGDAHVYLDHVEALREQVEREPVAFPELIIKREDRGSGVVDGWKEEEFEVLGYKPHKAIKMKMSV</sequence>
<evidence type="ECO:0000256" key="8">
    <source>
        <dbReference type="ARBA" id="ARBA00022727"/>
    </source>
</evidence>
<dbReference type="FunFam" id="3.30.572.10:FF:000005">
    <property type="entry name" value="Thymidylate synthase"/>
    <property type="match status" value="1"/>
</dbReference>
<dbReference type="HAMAP" id="MF_00008">
    <property type="entry name" value="Thymidy_synth_bact"/>
    <property type="match status" value="1"/>
</dbReference>
<dbReference type="Proteomes" id="UP000188318">
    <property type="component" value="Unassembled WGS sequence"/>
</dbReference>
<dbReference type="InterPro" id="IPR023451">
    <property type="entry name" value="Thymidate_synth/dCMP_Mease_dom"/>
</dbReference>
<evidence type="ECO:0000256" key="6">
    <source>
        <dbReference type="ARBA" id="ARBA00022603"/>
    </source>
</evidence>
<comment type="subunit">
    <text evidence="3">Homodimer.</text>
</comment>
<dbReference type="OrthoDB" id="766at2759"/>
<evidence type="ECO:0000256" key="9">
    <source>
        <dbReference type="ARBA" id="ARBA00047344"/>
    </source>
</evidence>
<dbReference type="VEuPathDB" id="FungiDB:ASPCADRAFT_211129"/>
<evidence type="ECO:0000256" key="11">
    <source>
        <dbReference type="SAM" id="MobiDB-lite"/>
    </source>
</evidence>
<dbReference type="GO" id="GO:0032259">
    <property type="term" value="P:methylation"/>
    <property type="evidence" value="ECO:0007669"/>
    <property type="project" value="UniProtKB-KW"/>
</dbReference>
<comment type="pathway">
    <text evidence="1">Pyrimidine metabolism; dTTP biosynthesis.</text>
</comment>
<evidence type="ECO:0000313" key="13">
    <source>
        <dbReference type="EMBL" id="OOF91299.1"/>
    </source>
</evidence>
<dbReference type="InterPro" id="IPR045097">
    <property type="entry name" value="Thymidate_synth/dCMP_Mease"/>
</dbReference>
<evidence type="ECO:0000259" key="12">
    <source>
        <dbReference type="Pfam" id="PF00303"/>
    </source>
</evidence>
<evidence type="ECO:0000256" key="2">
    <source>
        <dbReference type="ARBA" id="ARBA00009972"/>
    </source>
</evidence>
<dbReference type="PROSITE" id="PS00091">
    <property type="entry name" value="THYMIDYLATE_SYNTHASE"/>
    <property type="match status" value="1"/>
</dbReference>
<evidence type="ECO:0000313" key="14">
    <source>
        <dbReference type="Proteomes" id="UP000188318"/>
    </source>
</evidence>
<evidence type="ECO:0000256" key="3">
    <source>
        <dbReference type="ARBA" id="ARBA00011738"/>
    </source>
</evidence>
<dbReference type="InterPro" id="IPR036926">
    <property type="entry name" value="Thymidate_synth/dCMP_Mease_sf"/>
</dbReference>
<dbReference type="AlphaFoldDB" id="A0A1R3R9Y8"/>
<organism evidence="13 14">
    <name type="scientific">Aspergillus carbonarius (strain ITEM 5010)</name>
    <dbReference type="NCBI Taxonomy" id="602072"/>
    <lineage>
        <taxon>Eukaryota</taxon>
        <taxon>Fungi</taxon>
        <taxon>Dikarya</taxon>
        <taxon>Ascomycota</taxon>
        <taxon>Pezizomycotina</taxon>
        <taxon>Eurotiomycetes</taxon>
        <taxon>Eurotiomycetidae</taxon>
        <taxon>Eurotiales</taxon>
        <taxon>Aspergillaceae</taxon>
        <taxon>Aspergillus</taxon>
        <taxon>Aspergillus subgen. Circumdati</taxon>
    </lineage>
</organism>
<dbReference type="GO" id="GO:0005829">
    <property type="term" value="C:cytosol"/>
    <property type="evidence" value="ECO:0007669"/>
    <property type="project" value="TreeGrafter"/>
</dbReference>
<dbReference type="InterPro" id="IPR000398">
    <property type="entry name" value="Thymidylate_synthase"/>
</dbReference>
<dbReference type="OMA" id="AYGRFWR"/>
<dbReference type="PRINTS" id="PR00108">
    <property type="entry name" value="THYMDSNTHASE"/>
</dbReference>
<dbReference type="GO" id="GO:0004799">
    <property type="term" value="F:thymidylate synthase activity"/>
    <property type="evidence" value="ECO:0007669"/>
    <property type="project" value="UniProtKB-EC"/>
</dbReference>
<evidence type="ECO:0000256" key="1">
    <source>
        <dbReference type="ARBA" id="ARBA00004992"/>
    </source>
</evidence>
<dbReference type="PANTHER" id="PTHR11548:SF2">
    <property type="entry name" value="THYMIDYLATE SYNTHASE"/>
    <property type="match status" value="1"/>
</dbReference>
<dbReference type="Pfam" id="PF00303">
    <property type="entry name" value="Thymidylat_synt"/>
    <property type="match status" value="1"/>
</dbReference>
<dbReference type="NCBIfam" id="TIGR03284">
    <property type="entry name" value="thym_sym"/>
    <property type="match status" value="1"/>
</dbReference>
<dbReference type="STRING" id="602072.A0A1R3R9Y8"/>
<dbReference type="Gene3D" id="3.30.572.10">
    <property type="entry name" value="Thymidylate synthase/dCMP hydroxymethylase domain"/>
    <property type="match status" value="1"/>
</dbReference>
<keyword evidence="8" id="KW-0545">Nucleotide biosynthesis</keyword>
<proteinExistence type="inferred from homology"/>
<gene>
    <name evidence="13" type="ORF">ASPCADRAFT_211129</name>
</gene>
<evidence type="ECO:0000256" key="5">
    <source>
        <dbReference type="ARBA" id="ARBA00015931"/>
    </source>
</evidence>
<feature type="region of interest" description="Disordered" evidence="11">
    <location>
        <begin position="1"/>
        <end position="36"/>
    </location>
</feature>
<dbReference type="InterPro" id="IPR020940">
    <property type="entry name" value="Thymidylate_synthase_AS"/>
</dbReference>
<evidence type="ECO:0000256" key="4">
    <source>
        <dbReference type="ARBA" id="ARBA00011947"/>
    </source>
</evidence>
<dbReference type="EMBL" id="KV907511">
    <property type="protein sequence ID" value="OOF91299.1"/>
    <property type="molecule type" value="Genomic_DNA"/>
</dbReference>
<evidence type="ECO:0000256" key="10">
    <source>
        <dbReference type="PROSITE-ProRule" id="PRU10016"/>
    </source>
</evidence>
<comment type="catalytic activity">
    <reaction evidence="9">
        <text>dUMP + (6R)-5,10-methylene-5,6,7,8-tetrahydrofolate = 7,8-dihydrofolate + dTMP</text>
        <dbReference type="Rhea" id="RHEA:12104"/>
        <dbReference type="ChEBI" id="CHEBI:15636"/>
        <dbReference type="ChEBI" id="CHEBI:57451"/>
        <dbReference type="ChEBI" id="CHEBI:63528"/>
        <dbReference type="ChEBI" id="CHEBI:246422"/>
        <dbReference type="EC" id="2.1.1.45"/>
    </reaction>
</comment>
<dbReference type="EC" id="2.1.1.45" evidence="4"/>
<dbReference type="GO" id="GO:0005739">
    <property type="term" value="C:mitochondrion"/>
    <property type="evidence" value="ECO:0007669"/>
    <property type="project" value="TreeGrafter"/>
</dbReference>
<dbReference type="GO" id="GO:0006231">
    <property type="term" value="P:dTMP biosynthetic process"/>
    <property type="evidence" value="ECO:0007669"/>
    <property type="project" value="InterPro"/>
</dbReference>